<dbReference type="Proteomes" id="UP001175261">
    <property type="component" value="Unassembled WGS sequence"/>
</dbReference>
<dbReference type="AlphaFoldDB" id="A0AA39GSR9"/>
<sequence>MSDKNTASMVRGRHIDSISIKHWDRDEIQKIGRHLIRYKPSIPDIKNKVNRDELHEELDWVWEDGRIVHKLGPKLDSKILSIVQDLRKAGFITGEPYDLQYSPRLDLWLTDDWNGDLKLFGPETKARNQARPTRRSAPAKPASEASSDGATAASSLDSVFSGLRLGPSRRGQVAPATPTHNRPQRQRVGMDDDCYMVDAPPAARSLDTVRQWLCNEDRDRAGAEAHATSGRASSEMMAPHPPNQETWAQPTSTTFQAPLSPVTPTQAPHSQVPAPRETLVEAPAPLFHAPQELPSQAPLSQPPPDRALYSEPPPPQGAHHQISQPQEPLHRAAPAQAPPAQEAAPQAPQTSHFQAPPAQAARPQTRPPQETYTQAQTSSFHTPAAQAPPSHAPPSWPAPIDSLDPPPQTLPSERDTIDSLARPWQSVPGFQGGFRSVTNARAPPPAPLVMDIPPLDNLVTAPGLDASSQVSQLSARLREALDFIDGHLTRSHEAIADRRQGPLGRMEYGSDMMSLNPVGCGPPLSAAPTASAYNPSYVVDLLSSPQIVSPRPVARRPAALRMEEAVVNAPEPEPARGAPMTPAPTDAGRDAAQEWVTKWQHQVPEQTLPDPNAVSTVARAPSTVVAPPVAAYQPIPAADHHKASPPQAHGQASFYADALAAVEESLRRLDSCESRLQEPGHDHRWRLTKKAVLLMLRPLSV</sequence>
<feature type="region of interest" description="Disordered" evidence="1">
    <location>
        <begin position="292"/>
        <end position="414"/>
    </location>
</feature>
<feature type="region of interest" description="Disordered" evidence="1">
    <location>
        <begin position="220"/>
        <end position="274"/>
    </location>
</feature>
<feature type="compositionally biased region" description="Polar residues" evidence="1">
    <location>
        <begin position="370"/>
        <end position="381"/>
    </location>
</feature>
<name>A0AA39GSR9_SARSR</name>
<feature type="compositionally biased region" description="Low complexity" evidence="1">
    <location>
        <begin position="136"/>
        <end position="147"/>
    </location>
</feature>
<dbReference type="EMBL" id="JAPDFR010000001">
    <property type="protein sequence ID" value="KAK0392905.1"/>
    <property type="molecule type" value="Genomic_DNA"/>
</dbReference>
<feature type="compositionally biased region" description="Pro residues" evidence="1">
    <location>
        <begin position="300"/>
        <end position="316"/>
    </location>
</feature>
<accession>A0AA39GSR9</accession>
<feature type="compositionally biased region" description="Low complexity" evidence="1">
    <location>
        <begin position="332"/>
        <end position="369"/>
    </location>
</feature>
<feature type="region of interest" description="Disordered" evidence="1">
    <location>
        <begin position="120"/>
        <end position="191"/>
    </location>
</feature>
<evidence type="ECO:0000313" key="2">
    <source>
        <dbReference type="EMBL" id="KAK0392905.1"/>
    </source>
</evidence>
<comment type="caution">
    <text evidence="2">The sequence shown here is derived from an EMBL/GenBank/DDBJ whole genome shotgun (WGS) entry which is preliminary data.</text>
</comment>
<protein>
    <submittedName>
        <fullName evidence="2">Uncharacterized protein</fullName>
    </submittedName>
</protein>
<keyword evidence="3" id="KW-1185">Reference proteome</keyword>
<evidence type="ECO:0000256" key="1">
    <source>
        <dbReference type="SAM" id="MobiDB-lite"/>
    </source>
</evidence>
<gene>
    <name evidence="2" type="ORF">NLU13_2399</name>
</gene>
<feature type="compositionally biased region" description="Polar residues" evidence="1">
    <location>
        <begin position="148"/>
        <end position="158"/>
    </location>
</feature>
<feature type="compositionally biased region" description="Polar residues" evidence="1">
    <location>
        <begin position="243"/>
        <end position="269"/>
    </location>
</feature>
<reference evidence="2" key="1">
    <citation type="submission" date="2022-10" db="EMBL/GenBank/DDBJ databases">
        <title>Determination and structural analysis of whole genome sequence of Sarocladium strictum F4-1.</title>
        <authorList>
            <person name="Hu L."/>
            <person name="Jiang Y."/>
        </authorList>
    </citation>
    <scope>NUCLEOTIDE SEQUENCE</scope>
    <source>
        <strain evidence="2">F4-1</strain>
    </source>
</reference>
<proteinExistence type="predicted"/>
<organism evidence="2 3">
    <name type="scientific">Sarocladium strictum</name>
    <name type="common">Black bundle disease fungus</name>
    <name type="synonym">Acremonium strictum</name>
    <dbReference type="NCBI Taxonomy" id="5046"/>
    <lineage>
        <taxon>Eukaryota</taxon>
        <taxon>Fungi</taxon>
        <taxon>Dikarya</taxon>
        <taxon>Ascomycota</taxon>
        <taxon>Pezizomycotina</taxon>
        <taxon>Sordariomycetes</taxon>
        <taxon>Hypocreomycetidae</taxon>
        <taxon>Hypocreales</taxon>
        <taxon>Sarocladiaceae</taxon>
        <taxon>Sarocladium</taxon>
    </lineage>
</organism>
<evidence type="ECO:0000313" key="3">
    <source>
        <dbReference type="Proteomes" id="UP001175261"/>
    </source>
</evidence>